<proteinExistence type="predicted"/>
<dbReference type="Proteomes" id="UP000303581">
    <property type="component" value="Unassembled WGS sequence"/>
</dbReference>
<sequence>MEFIHDRKSNILFSLYGSKVNRIKIHNKTLTLTVEEMYQLLDGEEKAFSGEICFNNCDVDLCKVLIFNKTLGEGRFYGKSLCLQDFINEYVDSEFEIITEGYFVNTTTYTGWLWENGHPPPYLSLCIFGIAEIWCIVSKNNPCFYR</sequence>
<comment type="caution">
    <text evidence="1">The sequence shown here is derived from an EMBL/GenBank/DDBJ whole genome shotgun (WGS) entry which is preliminary data.</text>
</comment>
<accession>A0A480B533</accession>
<evidence type="ECO:0000313" key="2">
    <source>
        <dbReference type="Proteomes" id="UP000303581"/>
    </source>
</evidence>
<gene>
    <name evidence="1" type="ORF">PAGU1579_04820</name>
</gene>
<dbReference type="EMBL" id="BJCR01000011">
    <property type="protein sequence ID" value="GCL68713.1"/>
    <property type="molecule type" value="Genomic_DNA"/>
</dbReference>
<organism evidence="1 2">
    <name type="scientific">Veillonella tobetsuensis</name>
    <dbReference type="NCBI Taxonomy" id="1110546"/>
    <lineage>
        <taxon>Bacteria</taxon>
        <taxon>Bacillati</taxon>
        <taxon>Bacillota</taxon>
        <taxon>Negativicutes</taxon>
        <taxon>Veillonellales</taxon>
        <taxon>Veillonellaceae</taxon>
        <taxon>Veillonella</taxon>
    </lineage>
</organism>
<name>A0A480B533_9FIRM</name>
<evidence type="ECO:0000313" key="1">
    <source>
        <dbReference type="EMBL" id="GCL68713.1"/>
    </source>
</evidence>
<protein>
    <submittedName>
        <fullName evidence="1">Uncharacterized protein</fullName>
    </submittedName>
</protein>
<reference evidence="1 2" key="1">
    <citation type="submission" date="2019-03" db="EMBL/GenBank/DDBJ databases">
        <title>Draft genome sequences of two Veillonella tobetsuensis clinical isolates from intraoperative bronchial fluids of elderly patients with pulmonary carcinoma.</title>
        <authorList>
            <person name="Akiyama T."/>
        </authorList>
    </citation>
    <scope>NUCLEOTIDE SEQUENCE [LARGE SCALE GENOMIC DNA]</scope>
    <source>
        <strain evidence="1 2">PAGU 1579</strain>
    </source>
</reference>
<dbReference type="AlphaFoldDB" id="A0A480B533"/>
<keyword evidence="2" id="KW-1185">Reference proteome</keyword>
<dbReference type="RefSeq" id="WP_249928083.1">
    <property type="nucleotide sequence ID" value="NZ_BJCR01000011.1"/>
</dbReference>